<dbReference type="EC" id="2.4.-.-" evidence="9"/>
<dbReference type="InterPro" id="IPR001173">
    <property type="entry name" value="Glyco_trans_2-like"/>
</dbReference>
<sequence length="308" mass="34245">MKLSIVTTLYRSSAYVEEFHRRATEAARRVTDDYEIVMVDDGSPDNSLQLACAIADADPHVRVVELSRNFGHHKALMAGLDHAQGALCFLIDSDLEEDPALLGSFLDKMTATDCDVVYGFQEQRKGDAFESAGGRIAWYWISKLYSIDIPRNQCTVRLMRREYVDALRLHRESNTVIGGLWVITGFRQIGAAIIKGHRSGTTTYSPRLRLGTLINGITSFSTVPLNLMVMFGMATALTSFALGIVVILEKLIRNTSAGWASLIVSIWLMGGIIVFCLGVIGIYVSRIFVETKNRPYVIVRRVHQRAAP</sequence>
<dbReference type="AlphaFoldDB" id="A0A508TQJ6"/>
<evidence type="ECO:0000256" key="1">
    <source>
        <dbReference type="ARBA" id="ARBA00004141"/>
    </source>
</evidence>
<dbReference type="InterPro" id="IPR050256">
    <property type="entry name" value="Glycosyltransferase_2"/>
</dbReference>
<dbReference type="PANTHER" id="PTHR48090">
    <property type="entry name" value="UNDECAPRENYL-PHOSPHATE 4-DEOXY-4-FORMAMIDO-L-ARABINOSE TRANSFERASE-RELATED"/>
    <property type="match status" value="1"/>
</dbReference>
<evidence type="ECO:0000256" key="2">
    <source>
        <dbReference type="ARBA" id="ARBA00022676"/>
    </source>
</evidence>
<proteinExistence type="predicted"/>
<evidence type="ECO:0000256" key="3">
    <source>
        <dbReference type="ARBA" id="ARBA00022679"/>
    </source>
</evidence>
<evidence type="ECO:0000313" key="10">
    <source>
        <dbReference type="Proteomes" id="UP000328092"/>
    </source>
</evidence>
<dbReference type="CDD" id="cd04187">
    <property type="entry name" value="DPM1_like_bac"/>
    <property type="match status" value="1"/>
</dbReference>
<evidence type="ECO:0000256" key="5">
    <source>
        <dbReference type="ARBA" id="ARBA00022989"/>
    </source>
</evidence>
<reference evidence="9" key="1">
    <citation type="submission" date="2019-02" db="EMBL/GenBank/DDBJ databases">
        <authorList>
            <person name="Pothier F.J."/>
        </authorList>
    </citation>
    <scope>NUCLEOTIDE SEQUENCE</scope>
    <source>
        <strain evidence="9">CI-1B</strain>
    </source>
</reference>
<protein>
    <submittedName>
        <fullName evidence="9">Glycosyltransferases</fullName>
        <ecNumber evidence="9">2.4.-.-</ecNumber>
    </submittedName>
</protein>
<dbReference type="PANTHER" id="PTHR48090:SF1">
    <property type="entry name" value="PROPHAGE BACTOPRENOL GLUCOSYL TRANSFERASE HOMOLOG"/>
    <property type="match status" value="1"/>
</dbReference>
<evidence type="ECO:0000259" key="8">
    <source>
        <dbReference type="Pfam" id="PF00535"/>
    </source>
</evidence>
<dbReference type="Gene3D" id="3.90.550.10">
    <property type="entry name" value="Spore Coat Polysaccharide Biosynthesis Protein SpsA, Chain A"/>
    <property type="match status" value="1"/>
</dbReference>
<feature type="transmembrane region" description="Helical" evidence="7">
    <location>
        <begin position="260"/>
        <end position="284"/>
    </location>
</feature>
<keyword evidence="2 9" id="KW-0328">Glycosyltransferase</keyword>
<name>A0A508TQJ6_9BRAD</name>
<feature type="domain" description="Glycosyltransferase 2-like" evidence="8">
    <location>
        <begin position="4"/>
        <end position="164"/>
    </location>
</feature>
<comment type="caution">
    <text evidence="9">The sequence shown here is derived from an EMBL/GenBank/DDBJ whole genome shotgun (WGS) entry which is preliminary data.</text>
</comment>
<keyword evidence="3 9" id="KW-0808">Transferase</keyword>
<organism evidence="9 10">
    <name type="scientific">Bradyrhizobium ivorense</name>
    <dbReference type="NCBI Taxonomy" id="2511166"/>
    <lineage>
        <taxon>Bacteria</taxon>
        <taxon>Pseudomonadati</taxon>
        <taxon>Pseudomonadota</taxon>
        <taxon>Alphaproteobacteria</taxon>
        <taxon>Hyphomicrobiales</taxon>
        <taxon>Nitrobacteraceae</taxon>
        <taxon>Bradyrhizobium</taxon>
    </lineage>
</organism>
<dbReference type="InterPro" id="IPR029044">
    <property type="entry name" value="Nucleotide-diphossugar_trans"/>
</dbReference>
<evidence type="ECO:0000256" key="6">
    <source>
        <dbReference type="ARBA" id="ARBA00023136"/>
    </source>
</evidence>
<dbReference type="Proteomes" id="UP000328092">
    <property type="component" value="Unassembled WGS sequence"/>
</dbReference>
<feature type="transmembrane region" description="Helical" evidence="7">
    <location>
        <begin position="227"/>
        <end position="248"/>
    </location>
</feature>
<dbReference type="SUPFAM" id="SSF53448">
    <property type="entry name" value="Nucleotide-diphospho-sugar transferases"/>
    <property type="match status" value="1"/>
</dbReference>
<gene>
    <name evidence="9" type="primary">pimF</name>
    <name evidence="9" type="ORF">CI1B_65780</name>
</gene>
<keyword evidence="5 7" id="KW-1133">Transmembrane helix</keyword>
<keyword evidence="4 7" id="KW-0812">Transmembrane</keyword>
<dbReference type="Pfam" id="PF00535">
    <property type="entry name" value="Glycos_transf_2"/>
    <property type="match status" value="1"/>
</dbReference>
<dbReference type="EMBL" id="CAADFC020000028">
    <property type="protein sequence ID" value="VIO76649.1"/>
    <property type="molecule type" value="Genomic_DNA"/>
</dbReference>
<evidence type="ECO:0000256" key="7">
    <source>
        <dbReference type="SAM" id="Phobius"/>
    </source>
</evidence>
<evidence type="ECO:0000256" key="4">
    <source>
        <dbReference type="ARBA" id="ARBA00022692"/>
    </source>
</evidence>
<dbReference type="RefSeq" id="WP_139863223.1">
    <property type="nucleotide sequence ID" value="NZ_CAADFC020000028.1"/>
</dbReference>
<keyword evidence="6 7" id="KW-0472">Membrane</keyword>
<accession>A0A508TQJ6</accession>
<dbReference type="OrthoDB" id="9807795at2"/>
<comment type="subcellular location">
    <subcellularLocation>
        <location evidence="1">Membrane</location>
        <topology evidence="1">Multi-pass membrane protein</topology>
    </subcellularLocation>
</comment>
<evidence type="ECO:0000313" key="9">
    <source>
        <dbReference type="EMBL" id="VIO76649.1"/>
    </source>
</evidence>
<keyword evidence="10" id="KW-1185">Reference proteome</keyword>
<dbReference type="GO" id="GO:0005886">
    <property type="term" value="C:plasma membrane"/>
    <property type="evidence" value="ECO:0007669"/>
    <property type="project" value="TreeGrafter"/>
</dbReference>
<dbReference type="GO" id="GO:0016757">
    <property type="term" value="F:glycosyltransferase activity"/>
    <property type="evidence" value="ECO:0007669"/>
    <property type="project" value="UniProtKB-KW"/>
</dbReference>